<reference evidence="7 8" key="1">
    <citation type="submission" date="2021-01" db="EMBL/GenBank/DDBJ databases">
        <title>Draft Genome Sequence and Polyhydroxyalkanoate Biosynthetic Potential of Jeongeupia naejangsanensis Type Strain DSM 24253.</title>
        <authorList>
            <person name="Turrini P."/>
            <person name="Artuso I."/>
            <person name="Lugli G.A."/>
            <person name="Frangipani E."/>
            <person name="Ventura M."/>
            <person name="Visca P."/>
        </authorList>
    </citation>
    <scope>NUCLEOTIDE SEQUENCE [LARGE SCALE GENOMIC DNA]</scope>
    <source>
        <strain evidence="7 8">DSM 24253</strain>
    </source>
</reference>
<evidence type="ECO:0000256" key="3">
    <source>
        <dbReference type="ARBA" id="ARBA00022448"/>
    </source>
</evidence>
<dbReference type="SUPFAM" id="SSF53850">
    <property type="entry name" value="Periplasmic binding protein-like II"/>
    <property type="match status" value="1"/>
</dbReference>
<gene>
    <name evidence="7" type="ORF">JMJ54_14685</name>
</gene>
<evidence type="ECO:0000256" key="2">
    <source>
        <dbReference type="ARBA" id="ARBA00008520"/>
    </source>
</evidence>
<dbReference type="InterPro" id="IPR006059">
    <property type="entry name" value="SBP"/>
</dbReference>
<dbReference type="PANTHER" id="PTHR43649:SF28">
    <property type="entry name" value="BINDING PROTEIN COMPONENT OF ABC SUGAR TRANSPORTER-RELATED"/>
    <property type="match status" value="1"/>
</dbReference>
<dbReference type="PANTHER" id="PTHR43649">
    <property type="entry name" value="ARABINOSE-BINDING PROTEIN-RELATED"/>
    <property type="match status" value="1"/>
</dbReference>
<accession>A0ABS2BNT9</accession>
<keyword evidence="8" id="KW-1185">Reference proteome</keyword>
<organism evidence="7 8">
    <name type="scientific">Jeongeupia naejangsanensis</name>
    <dbReference type="NCBI Taxonomy" id="613195"/>
    <lineage>
        <taxon>Bacteria</taxon>
        <taxon>Pseudomonadati</taxon>
        <taxon>Pseudomonadota</taxon>
        <taxon>Betaproteobacteria</taxon>
        <taxon>Neisseriales</taxon>
        <taxon>Chitinibacteraceae</taxon>
        <taxon>Jeongeupia</taxon>
    </lineage>
</organism>
<comment type="subcellular location">
    <subcellularLocation>
        <location evidence="1">Periplasm</location>
    </subcellularLocation>
</comment>
<evidence type="ECO:0000256" key="4">
    <source>
        <dbReference type="ARBA" id="ARBA00022729"/>
    </source>
</evidence>
<evidence type="ECO:0000256" key="1">
    <source>
        <dbReference type="ARBA" id="ARBA00004418"/>
    </source>
</evidence>
<name>A0ABS2BNT9_9NEIS</name>
<proteinExistence type="inferred from homology"/>
<dbReference type="EMBL" id="JAESND010000008">
    <property type="protein sequence ID" value="MBM3117080.1"/>
    <property type="molecule type" value="Genomic_DNA"/>
</dbReference>
<evidence type="ECO:0000256" key="6">
    <source>
        <dbReference type="ARBA" id="ARBA00049753"/>
    </source>
</evidence>
<dbReference type="RefSeq" id="WP_203539309.1">
    <property type="nucleotide sequence ID" value="NZ_JAESND010000008.1"/>
</dbReference>
<dbReference type="Proteomes" id="UP000809431">
    <property type="component" value="Unassembled WGS sequence"/>
</dbReference>
<evidence type="ECO:0000256" key="5">
    <source>
        <dbReference type="ARBA" id="ARBA00049629"/>
    </source>
</evidence>
<evidence type="ECO:0000313" key="7">
    <source>
        <dbReference type="EMBL" id="MBM3117080.1"/>
    </source>
</evidence>
<comment type="function">
    <text evidence="5">Part of a binding-protein-dependent transport system for a sugar.</text>
</comment>
<dbReference type="Pfam" id="PF01547">
    <property type="entry name" value="SBP_bac_1"/>
    <property type="match status" value="1"/>
</dbReference>
<dbReference type="Gene3D" id="3.40.190.10">
    <property type="entry name" value="Periplasmic binding protein-like II"/>
    <property type="match status" value="2"/>
</dbReference>
<protein>
    <recommendedName>
        <fullName evidence="6">Probable sugar-binding periplasmic protein</fullName>
    </recommendedName>
</protein>
<comment type="caution">
    <text evidence="7">The sequence shown here is derived from an EMBL/GenBank/DDBJ whole genome shotgun (WGS) entry which is preliminary data.</text>
</comment>
<comment type="similarity">
    <text evidence="2">Belongs to the bacterial solute-binding protein 1 family.</text>
</comment>
<dbReference type="InterPro" id="IPR050490">
    <property type="entry name" value="Bact_solute-bd_prot1"/>
</dbReference>
<keyword evidence="4" id="KW-0732">Signal</keyword>
<keyword evidence="3" id="KW-0813">Transport</keyword>
<sequence>MAAHADDRFDVLHWWTSVSERRAVDELAARADDEGIAWRNAAIPGGAGIGAMKVLKARVLGGRAPDSAQLIGPAITEWAELGLLLELDDVAAAGNWNTKLFPTIWTLVRQRGHVVAAPLGIHRINVLFYNRKVFADAGLTPPKTWAEFDRVADALARRGVTPLAQSGQPWQVATLFETLALSEGGPGFYRSLYARRNSNLWFDARVTRALNRLRELRRYASQGEPSWDVLARSLGRGDTAMFIMGDWVKGELQALGKGVDADFGCIAVPGTENMHLYSVDSFVMFAGNYSTQPEQEKLAKLMVSPSIQASYNHIKGSVPVRRDADTASMDACARSSWRTFARGADVLAPSMVHRMATDETLKDAIIAQLHRFYSDDHVPVGEIQRRIAGLVRTLAEQGGDDK</sequence>
<evidence type="ECO:0000313" key="8">
    <source>
        <dbReference type="Proteomes" id="UP000809431"/>
    </source>
</evidence>